<organism evidence="1 2">
    <name type="scientific">Aspergillus parasiticus</name>
    <dbReference type="NCBI Taxonomy" id="5067"/>
    <lineage>
        <taxon>Eukaryota</taxon>
        <taxon>Fungi</taxon>
        <taxon>Dikarya</taxon>
        <taxon>Ascomycota</taxon>
        <taxon>Pezizomycotina</taxon>
        <taxon>Eurotiomycetes</taxon>
        <taxon>Eurotiomycetidae</taxon>
        <taxon>Eurotiales</taxon>
        <taxon>Aspergillaceae</taxon>
        <taxon>Aspergillus</taxon>
        <taxon>Aspergillus subgen. Circumdati</taxon>
    </lineage>
</organism>
<dbReference type="EMBL" id="ML735096">
    <property type="protein sequence ID" value="KAB8199102.1"/>
    <property type="molecule type" value="Genomic_DNA"/>
</dbReference>
<evidence type="ECO:0000313" key="1">
    <source>
        <dbReference type="EMBL" id="KAB8199102.1"/>
    </source>
</evidence>
<reference evidence="1 2" key="1">
    <citation type="submission" date="2019-04" db="EMBL/GenBank/DDBJ databases">
        <title>Fungal friends and foes A comparative genomics study of 23 Aspergillus species from section Flavi.</title>
        <authorList>
            <consortium name="DOE Joint Genome Institute"/>
            <person name="Kjaerbolling I."/>
            <person name="Vesth T.C."/>
            <person name="Frisvad J.C."/>
            <person name="Nybo J.L."/>
            <person name="Theobald S."/>
            <person name="Kildgaard S."/>
            <person name="Petersen T.I."/>
            <person name="Kuo A."/>
            <person name="Sato A."/>
            <person name="Lyhne E.K."/>
            <person name="Kogle M.E."/>
            <person name="Wiebenga A."/>
            <person name="Kun R.S."/>
            <person name="Lubbers R.J."/>
            <person name="Makela M.R."/>
            <person name="Barry K."/>
            <person name="Chovatia M."/>
            <person name="Clum A."/>
            <person name="Daum C."/>
            <person name="Haridas S."/>
            <person name="He G."/>
            <person name="LaButti K."/>
            <person name="Lipzen A."/>
            <person name="Mondo S."/>
            <person name="Pangilinan J."/>
            <person name="Riley R."/>
            <person name="Salamov A."/>
            <person name="Simmons B.A."/>
            <person name="Magnuson J.K."/>
            <person name="Henrissat B."/>
            <person name="Mortensen U.H."/>
            <person name="Larsen T.O."/>
            <person name="De vries R.P."/>
            <person name="Grigoriev I.V."/>
            <person name="Machida M."/>
            <person name="Baker S.E."/>
            <person name="Andersen M.R."/>
        </authorList>
    </citation>
    <scope>NUCLEOTIDE SEQUENCE [LARGE SCALE GENOMIC DNA]</scope>
    <source>
        <strain evidence="1 2">CBS 117618</strain>
    </source>
</reference>
<accession>A0A5N6D1L6</accession>
<keyword evidence="2" id="KW-1185">Reference proteome</keyword>
<dbReference type="VEuPathDB" id="FungiDB:BDV34DRAFT_207446"/>
<name>A0A5N6D1L6_ASPPA</name>
<dbReference type="AlphaFoldDB" id="A0A5N6D1L6"/>
<evidence type="ECO:0000313" key="2">
    <source>
        <dbReference type="Proteomes" id="UP000326532"/>
    </source>
</evidence>
<gene>
    <name evidence="1" type="ORF">BDV34DRAFT_207446</name>
</gene>
<protein>
    <submittedName>
        <fullName evidence="1">Uncharacterized protein</fullName>
    </submittedName>
</protein>
<sequence>MVILLRDCSISLIRNSYLRRHSTWTPTTSQLQKYLGRSWKSISRTLYIFAST</sequence>
<dbReference type="Proteomes" id="UP000326532">
    <property type="component" value="Unassembled WGS sequence"/>
</dbReference>
<proteinExistence type="predicted"/>